<dbReference type="Proteomes" id="UP000681722">
    <property type="component" value="Unassembled WGS sequence"/>
</dbReference>
<dbReference type="GO" id="GO:0016020">
    <property type="term" value="C:membrane"/>
    <property type="evidence" value="ECO:0007669"/>
    <property type="project" value="UniProtKB-SubCell"/>
</dbReference>
<feature type="transmembrane region" description="Helical" evidence="5">
    <location>
        <begin position="21"/>
        <end position="42"/>
    </location>
</feature>
<dbReference type="Proteomes" id="UP000682733">
    <property type="component" value="Unassembled WGS sequence"/>
</dbReference>
<evidence type="ECO:0000256" key="4">
    <source>
        <dbReference type="ARBA" id="ARBA00023136"/>
    </source>
</evidence>
<keyword evidence="3 5" id="KW-1133">Transmembrane helix</keyword>
<feature type="transmembrane region" description="Helical" evidence="5">
    <location>
        <begin position="170"/>
        <end position="190"/>
    </location>
</feature>
<reference evidence="8" key="1">
    <citation type="submission" date="2021-02" db="EMBL/GenBank/DDBJ databases">
        <authorList>
            <person name="Nowell W R."/>
        </authorList>
    </citation>
    <scope>NUCLEOTIDE SEQUENCE</scope>
</reference>
<dbReference type="EMBL" id="CAJNOQ010001681">
    <property type="protein sequence ID" value="CAF0911916.1"/>
    <property type="molecule type" value="Genomic_DNA"/>
</dbReference>
<evidence type="ECO:0000256" key="1">
    <source>
        <dbReference type="ARBA" id="ARBA00004370"/>
    </source>
</evidence>
<dbReference type="PANTHER" id="PTHR46641:SF2">
    <property type="entry name" value="FMRFAMIDE RECEPTOR"/>
    <property type="match status" value="1"/>
</dbReference>
<evidence type="ECO:0000313" key="11">
    <source>
        <dbReference type="Proteomes" id="UP000663829"/>
    </source>
</evidence>
<feature type="transmembrane region" description="Helical" evidence="5">
    <location>
        <begin position="125"/>
        <end position="150"/>
    </location>
</feature>
<name>A0A814ABE7_9BILA</name>
<accession>A0A814ABE7</accession>
<organism evidence="8 11">
    <name type="scientific">Didymodactylos carnosus</name>
    <dbReference type="NCBI Taxonomy" id="1234261"/>
    <lineage>
        <taxon>Eukaryota</taxon>
        <taxon>Metazoa</taxon>
        <taxon>Spiralia</taxon>
        <taxon>Gnathifera</taxon>
        <taxon>Rotifera</taxon>
        <taxon>Eurotatoria</taxon>
        <taxon>Bdelloidea</taxon>
        <taxon>Philodinida</taxon>
        <taxon>Philodinidae</taxon>
        <taxon>Didymodactylos</taxon>
    </lineage>
</organism>
<dbReference type="Proteomes" id="UP000677228">
    <property type="component" value="Unassembled WGS sequence"/>
</dbReference>
<gene>
    <name evidence="8" type="ORF">GPM918_LOCUS9193</name>
    <name evidence="7" type="ORF">OVA965_LOCUS3504</name>
    <name evidence="10" type="ORF">SRO942_LOCUS9194</name>
    <name evidence="9" type="ORF">TMI583_LOCUS3503</name>
</gene>
<keyword evidence="11" id="KW-1185">Reference proteome</keyword>
<evidence type="ECO:0000259" key="6">
    <source>
        <dbReference type="PROSITE" id="PS50262"/>
    </source>
</evidence>
<dbReference type="InterPro" id="IPR017452">
    <property type="entry name" value="GPCR_Rhodpsn_7TM"/>
</dbReference>
<keyword evidence="2 5" id="KW-0812">Transmembrane</keyword>
<sequence length="229" mass="26986">MKYILCTSQSRPVVDTCFKKYSKIICCTILLISLLLGLPVSIRYELIETQRNNFTNEKVKSLQLSTFGKSIYFRLYSITVDLIRAIIPSLLLVYINSRIVYLLCRVKEGMFNKEQKNSQEVFYRLTISLITIIFCFIMSYFPDALLSLILNMGYIEESYRKRTIREITDFFVTLNSATNFTIYYCISYTFRRVLVRLLTPTKKHYTTTDPRNGQPLILLRQHEQPLINR</sequence>
<dbReference type="OrthoDB" id="10011262at2759"/>
<dbReference type="PANTHER" id="PTHR46641">
    <property type="entry name" value="FMRFAMIDE RECEPTOR-RELATED"/>
    <property type="match status" value="1"/>
</dbReference>
<dbReference type="Gene3D" id="1.20.1070.10">
    <property type="entry name" value="Rhodopsin 7-helix transmembrane proteins"/>
    <property type="match status" value="1"/>
</dbReference>
<feature type="transmembrane region" description="Helical" evidence="5">
    <location>
        <begin position="82"/>
        <end position="104"/>
    </location>
</feature>
<comment type="subcellular location">
    <subcellularLocation>
        <location evidence="1">Membrane</location>
    </subcellularLocation>
</comment>
<dbReference type="AlphaFoldDB" id="A0A814ABE7"/>
<dbReference type="EMBL" id="CAJOBA010000846">
    <property type="protein sequence ID" value="CAF3560439.1"/>
    <property type="molecule type" value="Genomic_DNA"/>
</dbReference>
<dbReference type="Proteomes" id="UP000663829">
    <property type="component" value="Unassembled WGS sequence"/>
</dbReference>
<feature type="domain" description="G-protein coupled receptors family 1 profile" evidence="6">
    <location>
        <begin position="1"/>
        <end position="183"/>
    </location>
</feature>
<dbReference type="EMBL" id="CAJNOK010000846">
    <property type="protein sequence ID" value="CAF0779079.1"/>
    <property type="molecule type" value="Genomic_DNA"/>
</dbReference>
<evidence type="ECO:0000313" key="10">
    <source>
        <dbReference type="EMBL" id="CAF3692856.1"/>
    </source>
</evidence>
<keyword evidence="4 5" id="KW-0472">Membrane</keyword>
<evidence type="ECO:0000256" key="2">
    <source>
        <dbReference type="ARBA" id="ARBA00022692"/>
    </source>
</evidence>
<dbReference type="SUPFAM" id="SSF81321">
    <property type="entry name" value="Family A G protein-coupled receptor-like"/>
    <property type="match status" value="1"/>
</dbReference>
<evidence type="ECO:0000313" key="7">
    <source>
        <dbReference type="EMBL" id="CAF0779079.1"/>
    </source>
</evidence>
<comment type="caution">
    <text evidence="8">The sequence shown here is derived from an EMBL/GenBank/DDBJ whole genome shotgun (WGS) entry which is preliminary data.</text>
</comment>
<evidence type="ECO:0000256" key="5">
    <source>
        <dbReference type="SAM" id="Phobius"/>
    </source>
</evidence>
<evidence type="ECO:0000313" key="8">
    <source>
        <dbReference type="EMBL" id="CAF0911916.1"/>
    </source>
</evidence>
<dbReference type="EMBL" id="CAJOBC010001681">
    <property type="protein sequence ID" value="CAF3692856.1"/>
    <property type="molecule type" value="Genomic_DNA"/>
</dbReference>
<evidence type="ECO:0000313" key="9">
    <source>
        <dbReference type="EMBL" id="CAF3560439.1"/>
    </source>
</evidence>
<dbReference type="PROSITE" id="PS50262">
    <property type="entry name" value="G_PROTEIN_RECEP_F1_2"/>
    <property type="match status" value="1"/>
</dbReference>
<evidence type="ECO:0000256" key="3">
    <source>
        <dbReference type="ARBA" id="ARBA00022989"/>
    </source>
</evidence>
<dbReference type="InterPro" id="IPR052954">
    <property type="entry name" value="GPCR-Ligand_Int"/>
</dbReference>
<protein>
    <recommendedName>
        <fullName evidence="6">G-protein coupled receptors family 1 profile domain-containing protein</fullName>
    </recommendedName>
</protein>
<proteinExistence type="predicted"/>